<evidence type="ECO:0000313" key="14">
    <source>
        <dbReference type="EMBL" id="PZD74659.1"/>
    </source>
</evidence>
<keyword evidence="8 10" id="KW-0472">Membrane</keyword>
<evidence type="ECO:0000259" key="12">
    <source>
        <dbReference type="Pfam" id="PF02687"/>
    </source>
</evidence>
<dbReference type="Proteomes" id="UP000248857">
    <property type="component" value="Unassembled WGS sequence"/>
</dbReference>
<dbReference type="EMBL" id="PQWO01000002">
    <property type="protein sequence ID" value="PZD74659.1"/>
    <property type="molecule type" value="Genomic_DNA"/>
</dbReference>
<evidence type="ECO:0000256" key="2">
    <source>
        <dbReference type="ARBA" id="ARBA00007379"/>
    </source>
</evidence>
<dbReference type="PIRSF" id="PIRSF003097">
    <property type="entry name" value="FtsX"/>
    <property type="match status" value="1"/>
</dbReference>
<feature type="transmembrane region" description="Helical" evidence="11">
    <location>
        <begin position="272"/>
        <end position="295"/>
    </location>
</feature>
<evidence type="ECO:0000256" key="7">
    <source>
        <dbReference type="ARBA" id="ARBA00022989"/>
    </source>
</evidence>
<reference evidence="14 15" key="1">
    <citation type="journal article" date="2018" name="Sci. Rep.">
        <title>A novel species of the marine cyanobacterium Acaryochloris with a unique pigment content and lifestyle.</title>
        <authorList>
            <person name="Partensky F."/>
            <person name="Six C."/>
            <person name="Ratin M."/>
            <person name="Garczarek L."/>
            <person name="Vaulot D."/>
            <person name="Probert I."/>
            <person name="Calteau A."/>
            <person name="Gourvil P."/>
            <person name="Marie D."/>
            <person name="Grebert T."/>
            <person name="Bouchier C."/>
            <person name="Le Panse S."/>
            <person name="Gachenot M."/>
            <person name="Rodriguez F."/>
            <person name="Garrido J.L."/>
        </authorList>
    </citation>
    <scope>NUCLEOTIDE SEQUENCE [LARGE SCALE GENOMIC DNA]</scope>
    <source>
        <strain evidence="14 15">RCC1774</strain>
    </source>
</reference>
<sequence length="301" mass="33136">MFKLWLTKLGYLGQETLRGLRRGGWMNWAAISTVTVLLFLFGVSLQTSWQVSGLLNQMGSRLEISLYLESGVSGQVLRPTIEQYPEITAVEVVPKDQAWQELLQDLGQTDIDGATEDLGQNPLVDELKVSVRSAALVPPVAQKLAKVPGVDEVTYLDEALQNLIQINQGFSRLSVLVIGLLTLTAIAVITTTIRLIVISRHQEIEVMQLVGATRLWIYLPFILQGITFGVIGAIVSWGFLSATRRFMQHLLTEQPNFLQVVSDGVRLNSGQLILLPLILIGFGSLVGLVGSLFAVQRFALK</sequence>
<evidence type="ECO:0000256" key="10">
    <source>
        <dbReference type="PIRNR" id="PIRNR003097"/>
    </source>
</evidence>
<dbReference type="InterPro" id="IPR003838">
    <property type="entry name" value="ABC3_permease_C"/>
</dbReference>
<evidence type="ECO:0000259" key="13">
    <source>
        <dbReference type="Pfam" id="PF18075"/>
    </source>
</evidence>
<evidence type="ECO:0000256" key="8">
    <source>
        <dbReference type="ARBA" id="ARBA00023136"/>
    </source>
</evidence>
<comment type="subcellular location">
    <subcellularLocation>
        <location evidence="1">Cell membrane</location>
        <topology evidence="1">Multi-pass membrane protein</topology>
    </subcellularLocation>
</comment>
<feature type="domain" description="FtsX extracellular" evidence="13">
    <location>
        <begin position="63"/>
        <end position="153"/>
    </location>
</feature>
<keyword evidence="7 11" id="KW-1133">Transmembrane helix</keyword>
<dbReference type="PANTHER" id="PTHR47755:SF1">
    <property type="entry name" value="CELL DIVISION PROTEIN FTSX"/>
    <property type="match status" value="1"/>
</dbReference>
<evidence type="ECO:0000256" key="6">
    <source>
        <dbReference type="ARBA" id="ARBA00022692"/>
    </source>
</evidence>
<name>A0A2W1JMZ6_9CYAN</name>
<comment type="similarity">
    <text evidence="2 10">Belongs to the ABC-4 integral membrane protein family. FtsX subfamily.</text>
</comment>
<protein>
    <recommendedName>
        <fullName evidence="3 10">Cell division protein FtsX</fullName>
    </recommendedName>
</protein>
<dbReference type="Pfam" id="PF02687">
    <property type="entry name" value="FtsX"/>
    <property type="match status" value="1"/>
</dbReference>
<evidence type="ECO:0000313" key="15">
    <source>
        <dbReference type="Proteomes" id="UP000248857"/>
    </source>
</evidence>
<dbReference type="AlphaFoldDB" id="A0A2W1JMZ6"/>
<evidence type="ECO:0000256" key="4">
    <source>
        <dbReference type="ARBA" id="ARBA00022475"/>
    </source>
</evidence>
<evidence type="ECO:0000256" key="5">
    <source>
        <dbReference type="ARBA" id="ARBA00022618"/>
    </source>
</evidence>
<comment type="caution">
    <text evidence="14">The sequence shown here is derived from an EMBL/GenBank/DDBJ whole genome shotgun (WGS) entry which is preliminary data.</text>
</comment>
<evidence type="ECO:0000256" key="3">
    <source>
        <dbReference type="ARBA" id="ARBA00021907"/>
    </source>
</evidence>
<keyword evidence="5 10" id="KW-0132">Cell division</keyword>
<keyword evidence="6 11" id="KW-0812">Transmembrane</keyword>
<proteinExistence type="inferred from homology"/>
<feature type="transmembrane region" description="Helical" evidence="11">
    <location>
        <begin position="25"/>
        <end position="45"/>
    </location>
</feature>
<keyword evidence="15" id="KW-1185">Reference proteome</keyword>
<dbReference type="GO" id="GO:0005886">
    <property type="term" value="C:plasma membrane"/>
    <property type="evidence" value="ECO:0007669"/>
    <property type="project" value="UniProtKB-SubCell"/>
</dbReference>
<feature type="domain" description="ABC3 transporter permease C-terminal" evidence="12">
    <location>
        <begin position="176"/>
        <end position="293"/>
    </location>
</feature>
<dbReference type="InterPro" id="IPR040690">
    <property type="entry name" value="FtsX_ECD"/>
</dbReference>
<gene>
    <name evidence="14" type="primary">ftsX_1</name>
    <name evidence="14" type="ORF">C1752_00776</name>
</gene>
<organism evidence="14 15">
    <name type="scientific">Acaryochloris thomasi RCC1774</name>
    <dbReference type="NCBI Taxonomy" id="1764569"/>
    <lineage>
        <taxon>Bacteria</taxon>
        <taxon>Bacillati</taxon>
        <taxon>Cyanobacteriota</taxon>
        <taxon>Cyanophyceae</taxon>
        <taxon>Acaryochloridales</taxon>
        <taxon>Acaryochloridaceae</taxon>
        <taxon>Acaryochloris</taxon>
        <taxon>Acaryochloris thomasi</taxon>
    </lineage>
</organism>
<dbReference type="PANTHER" id="PTHR47755">
    <property type="entry name" value="CELL DIVISION PROTEIN FTSX"/>
    <property type="match status" value="1"/>
</dbReference>
<evidence type="ECO:0000256" key="11">
    <source>
        <dbReference type="SAM" id="Phobius"/>
    </source>
</evidence>
<keyword evidence="9 10" id="KW-0131">Cell cycle</keyword>
<keyword evidence="4 10" id="KW-1003">Cell membrane</keyword>
<dbReference type="GO" id="GO:0051301">
    <property type="term" value="P:cell division"/>
    <property type="evidence" value="ECO:0007669"/>
    <property type="project" value="UniProtKB-KW"/>
</dbReference>
<dbReference type="RefSeq" id="WP_110984752.1">
    <property type="nucleotide sequence ID" value="NZ_CAWNWM010000002.1"/>
</dbReference>
<evidence type="ECO:0000256" key="9">
    <source>
        <dbReference type="ARBA" id="ARBA00023306"/>
    </source>
</evidence>
<feature type="transmembrane region" description="Helical" evidence="11">
    <location>
        <begin position="173"/>
        <end position="197"/>
    </location>
</feature>
<accession>A0A2W1JMZ6</accession>
<feature type="transmembrane region" description="Helical" evidence="11">
    <location>
        <begin position="217"/>
        <end position="240"/>
    </location>
</feature>
<dbReference type="Pfam" id="PF18075">
    <property type="entry name" value="FtsX_ECD"/>
    <property type="match status" value="1"/>
</dbReference>
<dbReference type="Gene3D" id="3.30.70.3040">
    <property type="match status" value="1"/>
</dbReference>
<evidence type="ECO:0000256" key="1">
    <source>
        <dbReference type="ARBA" id="ARBA00004651"/>
    </source>
</evidence>
<dbReference type="OrthoDB" id="9813411at2"/>
<dbReference type="InterPro" id="IPR004513">
    <property type="entry name" value="FtsX"/>
</dbReference>